<gene>
    <name evidence="2" type="ORF">PVBDA_1300120</name>
</gene>
<feature type="region of interest" description="Disordered" evidence="1">
    <location>
        <begin position="1"/>
        <end position="105"/>
    </location>
</feature>
<accession>A0A6V7SMM3</accession>
<feature type="compositionally biased region" description="Polar residues" evidence="1">
    <location>
        <begin position="83"/>
        <end position="93"/>
    </location>
</feature>
<dbReference type="VEuPathDB" id="PlasmoDB:PVBDA_1300120"/>
<sequence length="175" mass="18897">MPLINSIINQFNPFSTSQLSDDQSESDGSWNSLPTDNNPSSTTQIPKPDPNSPSIPQFQPPSVTSSQAPSSQKQPSSIHDSQDTVQNGTSNIVQKPDPSDGKGGIKTLSITQVTLLSSGYLSLGCTSKSKRKKNMKKVINSIGGKRPMQIIIKSVDTKKMTTSIINPVRGEKNHY</sequence>
<dbReference type="Proteomes" id="UP000515550">
    <property type="component" value="Chromosome PVBDA_13"/>
</dbReference>
<protein>
    <submittedName>
        <fullName evidence="2">PIR protein CIR protein</fullName>
    </submittedName>
</protein>
<feature type="compositionally biased region" description="Low complexity" evidence="1">
    <location>
        <begin position="65"/>
        <end position="77"/>
    </location>
</feature>
<feature type="compositionally biased region" description="Polar residues" evidence="1">
    <location>
        <begin position="54"/>
        <end position="64"/>
    </location>
</feature>
<dbReference type="AlphaFoldDB" id="A0A6V7SMM3"/>
<evidence type="ECO:0000256" key="1">
    <source>
        <dbReference type="SAM" id="MobiDB-lite"/>
    </source>
</evidence>
<feature type="compositionally biased region" description="Polar residues" evidence="1">
    <location>
        <begin position="1"/>
        <end position="45"/>
    </location>
</feature>
<organism evidence="2 3">
    <name type="scientific">Plasmodium vinckei brucechwatti</name>
    <dbReference type="NCBI Taxonomy" id="119398"/>
    <lineage>
        <taxon>Eukaryota</taxon>
        <taxon>Sar</taxon>
        <taxon>Alveolata</taxon>
        <taxon>Apicomplexa</taxon>
        <taxon>Aconoidasida</taxon>
        <taxon>Haemosporida</taxon>
        <taxon>Plasmodiidae</taxon>
        <taxon>Plasmodium</taxon>
        <taxon>Plasmodium (Vinckeia)</taxon>
    </lineage>
</organism>
<evidence type="ECO:0000313" key="3">
    <source>
        <dbReference type="Proteomes" id="UP000515550"/>
    </source>
</evidence>
<dbReference type="EMBL" id="LR865391">
    <property type="protein sequence ID" value="CAD2099536.1"/>
    <property type="molecule type" value="Genomic_DNA"/>
</dbReference>
<proteinExistence type="predicted"/>
<reference evidence="2 3" key="1">
    <citation type="submission" date="2020-08" db="EMBL/GenBank/DDBJ databases">
        <authorList>
            <person name="Ramaprasad A."/>
        </authorList>
    </citation>
    <scope>NUCLEOTIDE SEQUENCE [LARGE SCALE GENOMIC DNA]</scope>
</reference>
<name>A0A6V7SMM3_PLAVN</name>
<evidence type="ECO:0000313" key="2">
    <source>
        <dbReference type="EMBL" id="CAD2099536.1"/>
    </source>
</evidence>